<dbReference type="InterPro" id="IPR018580">
    <property type="entry name" value="Uncharacterised_YfhO"/>
</dbReference>
<feature type="transmembrane region" description="Helical" evidence="1">
    <location>
        <begin position="208"/>
        <end position="226"/>
    </location>
</feature>
<protein>
    <recommendedName>
        <fullName evidence="3">YfhO family protein</fullName>
    </recommendedName>
</protein>
<reference evidence="2" key="1">
    <citation type="submission" date="2018-06" db="EMBL/GenBank/DDBJ databases">
        <authorList>
            <person name="Zhirakovskaya E."/>
        </authorList>
    </citation>
    <scope>NUCLEOTIDE SEQUENCE</scope>
</reference>
<organism evidence="2">
    <name type="scientific">hydrothermal vent metagenome</name>
    <dbReference type="NCBI Taxonomy" id="652676"/>
    <lineage>
        <taxon>unclassified sequences</taxon>
        <taxon>metagenomes</taxon>
        <taxon>ecological metagenomes</taxon>
    </lineage>
</organism>
<sequence>YRVANFIVNPMNDGSTSYFHKSIGGYHAAKLRRYQELYDYQISKNNIEVLNMMNTKYFIFEDGSGRETLQQNPDANGNVWFVEKIEVVNNANEEIKALDSLKTKIEAVIDKRFVNGNFKTNFPKDSTATIQLVTYKTNELTYKSNSKLNQFAVFSEIYYKDGWNAYIDGKQTPYYRVNYVLRGMEIPKGKHTIEFKFEPTVIKKGNTITLTSYALLLIISLGWFFVDKKKKNVQ</sequence>
<dbReference type="PANTHER" id="PTHR38454">
    <property type="entry name" value="INTEGRAL MEMBRANE PROTEIN-RELATED"/>
    <property type="match status" value="1"/>
</dbReference>
<gene>
    <name evidence="2" type="ORF">MNBD_BACTEROID04-1041</name>
</gene>
<evidence type="ECO:0000256" key="1">
    <source>
        <dbReference type="SAM" id="Phobius"/>
    </source>
</evidence>
<evidence type="ECO:0000313" key="2">
    <source>
        <dbReference type="EMBL" id="VAW19734.1"/>
    </source>
</evidence>
<keyword evidence="1" id="KW-1133">Transmembrane helix</keyword>
<dbReference type="AlphaFoldDB" id="A0A3B0UHH5"/>
<dbReference type="Pfam" id="PF09586">
    <property type="entry name" value="YfhO"/>
    <property type="match status" value="1"/>
</dbReference>
<accession>A0A3B0UHH5</accession>
<proteinExistence type="predicted"/>
<feature type="non-terminal residue" evidence="2">
    <location>
        <position position="1"/>
    </location>
</feature>
<evidence type="ECO:0008006" key="3">
    <source>
        <dbReference type="Google" id="ProtNLM"/>
    </source>
</evidence>
<keyword evidence="1" id="KW-0472">Membrane</keyword>
<dbReference type="PANTHER" id="PTHR38454:SF1">
    <property type="entry name" value="INTEGRAL MEMBRANE PROTEIN"/>
    <property type="match status" value="1"/>
</dbReference>
<keyword evidence="1" id="KW-0812">Transmembrane</keyword>
<dbReference type="EMBL" id="UOER01000052">
    <property type="protein sequence ID" value="VAW19734.1"/>
    <property type="molecule type" value="Genomic_DNA"/>
</dbReference>
<name>A0A3B0UHH5_9ZZZZ</name>